<dbReference type="GO" id="GO:0046872">
    <property type="term" value="F:metal ion binding"/>
    <property type="evidence" value="ECO:0007669"/>
    <property type="project" value="UniProtKB-KW"/>
</dbReference>
<keyword evidence="6" id="KW-0460">Magnesium</keyword>
<dbReference type="Pfam" id="PF08245">
    <property type="entry name" value="Mur_ligase_M"/>
    <property type="match status" value="1"/>
</dbReference>
<dbReference type="Proteomes" id="UP000752647">
    <property type="component" value="Unassembled WGS sequence"/>
</dbReference>
<evidence type="ECO:0000256" key="6">
    <source>
        <dbReference type="ARBA" id="ARBA00022842"/>
    </source>
</evidence>
<dbReference type="EC" id="6.3.2.12" evidence="8"/>
<dbReference type="InterPro" id="IPR013221">
    <property type="entry name" value="Mur_ligase_cen"/>
</dbReference>
<evidence type="ECO:0000259" key="7">
    <source>
        <dbReference type="Pfam" id="PF08245"/>
    </source>
</evidence>
<dbReference type="SUPFAM" id="SSF53623">
    <property type="entry name" value="MurD-like peptide ligases, catalytic domain"/>
    <property type="match status" value="1"/>
</dbReference>
<dbReference type="GeneID" id="34301285"/>
<evidence type="ECO:0000313" key="10">
    <source>
        <dbReference type="Proteomes" id="UP000199271"/>
    </source>
</evidence>
<keyword evidence="5" id="KW-0067">ATP-binding</keyword>
<dbReference type="GO" id="GO:0005524">
    <property type="term" value="F:ATP binding"/>
    <property type="evidence" value="ECO:0007669"/>
    <property type="project" value="UniProtKB-KW"/>
</dbReference>
<dbReference type="NCBIfam" id="TIGR01499">
    <property type="entry name" value="folC"/>
    <property type="match status" value="1"/>
</dbReference>
<dbReference type="PANTHER" id="PTHR11136">
    <property type="entry name" value="FOLYLPOLYGLUTAMATE SYNTHASE-RELATED"/>
    <property type="match status" value="1"/>
</dbReference>
<gene>
    <name evidence="8" type="ORF">C122C_0962</name>
    <name evidence="9" type="ORF">KIJ12_06425</name>
</gene>
<dbReference type="AlphaFoldDB" id="A0A9Q3SZ02"/>
<sequence>MKTTAEAITFIHGRPKGGRKESMDRMYALLKSLGNPQDQLPPAIHVTGTNGKGSVATMTSNILRVSGYKTGLFISPYIIDFRERIQINNELISEAHLVAITKKVAETLKKVDVQLAPDIPTEFEVLTAVMFTYFAQQKLDALVIEVGIGGQLDSTNVMPNAKVAVITSIGLDHQVLLGHTIEEIAWQKAGIIHNNMSVVIGNLPENARRVIADRANVSLLQGSLNDFEQGLPGKYQIQNTATAVAAVAAFDRNIKSIDIKQGLRESHFAARFELIKPNVMIDGAHNAQGLKELYQALNTPLYQTMTMTLIIGSLMDKNVVSAFDDILKNKRFQIMLVPFVGPNGRHSLDIKTVAQKYGVKVAENWHEAYHQCHTDMIIFTGSLYFVSEVRGEICQN</sequence>
<evidence type="ECO:0000256" key="5">
    <source>
        <dbReference type="ARBA" id="ARBA00022840"/>
    </source>
</evidence>
<dbReference type="InterPro" id="IPR018109">
    <property type="entry name" value="Folylpolyglutamate_synth_CS"/>
</dbReference>
<dbReference type="EMBL" id="FBSY01000007">
    <property type="protein sequence ID" value="CUW11620.1"/>
    <property type="molecule type" value="Genomic_DNA"/>
</dbReference>
<protein>
    <submittedName>
        <fullName evidence="9">Bifunctional folylpolyglutamate synthase/dihydrofolate synthase</fullName>
    </submittedName>
    <submittedName>
        <fullName evidence="8">Dihydrofolate synthase / Folylpolyglutamate synthase</fullName>
        <ecNumber evidence="8">6.3.2.12</ecNumber>
        <ecNumber evidence="8">6.3.2.17</ecNumber>
    </submittedName>
</protein>
<dbReference type="OMA" id="FFEMTVG"/>
<dbReference type="PROSITE" id="PS01011">
    <property type="entry name" value="FOLYLPOLYGLU_SYNT_1"/>
    <property type="match status" value="1"/>
</dbReference>
<evidence type="ECO:0000313" key="11">
    <source>
        <dbReference type="Proteomes" id="UP000752647"/>
    </source>
</evidence>
<accession>A0A9Q3SZ02</accession>
<dbReference type="InterPro" id="IPR036615">
    <property type="entry name" value="Mur_ligase_C_dom_sf"/>
</dbReference>
<dbReference type="PROSITE" id="PS01012">
    <property type="entry name" value="FOLYLPOLYGLU_SYNT_2"/>
    <property type="match status" value="1"/>
</dbReference>
<dbReference type="InterPro" id="IPR001645">
    <property type="entry name" value="Folylpolyglutamate_synth"/>
</dbReference>
<keyword evidence="2 8" id="KW-0436">Ligase</keyword>
<evidence type="ECO:0000256" key="3">
    <source>
        <dbReference type="ARBA" id="ARBA00022723"/>
    </source>
</evidence>
<keyword evidence="4" id="KW-0547">Nucleotide-binding</keyword>
<dbReference type="GO" id="GO:0005829">
    <property type="term" value="C:cytosol"/>
    <property type="evidence" value="ECO:0007669"/>
    <property type="project" value="TreeGrafter"/>
</dbReference>
<proteinExistence type="inferred from homology"/>
<evidence type="ECO:0000313" key="8">
    <source>
        <dbReference type="EMBL" id="CUW11620.1"/>
    </source>
</evidence>
<dbReference type="GO" id="GO:0008841">
    <property type="term" value="F:dihydrofolate synthase activity"/>
    <property type="evidence" value="ECO:0007669"/>
    <property type="project" value="UniProtKB-EC"/>
</dbReference>
<reference evidence="8 10" key="1">
    <citation type="submission" date="2015-12" db="EMBL/GenBank/DDBJ databases">
        <authorList>
            <person name="Andreevskaya M."/>
        </authorList>
    </citation>
    <scope>NUCLEOTIDE SEQUENCE [LARGE SCALE GENOMIC DNA]</scope>
    <source>
        <strain evidence="8 10">C122c</strain>
    </source>
</reference>
<dbReference type="PANTHER" id="PTHR11136:SF0">
    <property type="entry name" value="DIHYDROFOLATE SYNTHETASE-RELATED"/>
    <property type="match status" value="1"/>
</dbReference>
<dbReference type="GO" id="GO:0004326">
    <property type="term" value="F:tetrahydrofolylpolyglutamate synthase activity"/>
    <property type="evidence" value="ECO:0007669"/>
    <property type="project" value="UniProtKB-EC"/>
</dbReference>
<comment type="similarity">
    <text evidence="1">Belongs to the folylpolyglutamate synthase family.</text>
</comment>
<dbReference type="InterPro" id="IPR036565">
    <property type="entry name" value="Mur-like_cat_sf"/>
</dbReference>
<evidence type="ECO:0000256" key="4">
    <source>
        <dbReference type="ARBA" id="ARBA00022741"/>
    </source>
</evidence>
<reference evidence="9" key="2">
    <citation type="submission" date="2021-05" db="EMBL/GenBank/DDBJ databases">
        <title>Pangenome of Leuconostoc gelidum warrants species status for Leuconostoc gelidum subsp. gasicomitatum.</title>
        <authorList>
            <person name="Johansson P."/>
            <person name="Sade E."/>
            <person name="Hultman J."/>
            <person name="Auvinen P."/>
            <person name="Bjorkroth J."/>
        </authorList>
    </citation>
    <scope>NUCLEOTIDE SEQUENCE</scope>
    <source>
        <strain evidence="9">A.21.4</strain>
    </source>
</reference>
<dbReference type="Proteomes" id="UP000199271">
    <property type="component" value="Unassembled WGS sequence"/>
</dbReference>
<name>A0A9Q3SZ02_9LACO</name>
<dbReference type="EMBL" id="JAHBFI010000016">
    <property type="protein sequence ID" value="MBZ5962778.1"/>
    <property type="molecule type" value="Genomic_DNA"/>
</dbReference>
<dbReference type="RefSeq" id="WP_013231832.1">
    <property type="nucleotide sequence ID" value="NZ_BPKT01000007.1"/>
</dbReference>
<evidence type="ECO:0000256" key="2">
    <source>
        <dbReference type="ARBA" id="ARBA00022598"/>
    </source>
</evidence>
<comment type="caution">
    <text evidence="9">The sequence shown here is derived from an EMBL/GenBank/DDBJ whole genome shotgun (WGS) entry which is preliminary data.</text>
</comment>
<keyword evidence="3" id="KW-0479">Metal-binding</keyword>
<dbReference type="PIRSF" id="PIRSF001563">
    <property type="entry name" value="Folylpolyglu_synth"/>
    <property type="match status" value="1"/>
</dbReference>
<evidence type="ECO:0000313" key="9">
    <source>
        <dbReference type="EMBL" id="MBZ5962778.1"/>
    </source>
</evidence>
<dbReference type="EC" id="6.3.2.17" evidence="8"/>
<feature type="domain" description="Mur ligase central" evidence="7">
    <location>
        <begin position="46"/>
        <end position="206"/>
    </location>
</feature>
<evidence type="ECO:0000256" key="1">
    <source>
        <dbReference type="ARBA" id="ARBA00008276"/>
    </source>
</evidence>
<organism evidence="9 11">
    <name type="scientific">Leuconostoc gasicomitatum</name>
    <dbReference type="NCBI Taxonomy" id="115778"/>
    <lineage>
        <taxon>Bacteria</taxon>
        <taxon>Bacillati</taxon>
        <taxon>Bacillota</taxon>
        <taxon>Bacilli</taxon>
        <taxon>Lactobacillales</taxon>
        <taxon>Lactobacillaceae</taxon>
        <taxon>Leuconostoc</taxon>
        <taxon>Leuconostoc gelidum group</taxon>
    </lineage>
</organism>
<dbReference type="Gene3D" id="3.40.1190.10">
    <property type="entry name" value="Mur-like, catalytic domain"/>
    <property type="match status" value="1"/>
</dbReference>
<dbReference type="Gene3D" id="3.90.190.20">
    <property type="entry name" value="Mur ligase, C-terminal domain"/>
    <property type="match status" value="1"/>
</dbReference>
<dbReference type="SUPFAM" id="SSF53244">
    <property type="entry name" value="MurD-like peptide ligases, peptide-binding domain"/>
    <property type="match status" value="1"/>
</dbReference>
<keyword evidence="10" id="KW-1185">Reference proteome</keyword>